<name>A0ACC2HS87_9PLEO</name>
<comment type="caution">
    <text evidence="1">The sequence shown here is derived from an EMBL/GenBank/DDBJ whole genome shotgun (WGS) entry which is preliminary data.</text>
</comment>
<evidence type="ECO:0000313" key="2">
    <source>
        <dbReference type="Proteomes" id="UP001153331"/>
    </source>
</evidence>
<evidence type="ECO:0000313" key="1">
    <source>
        <dbReference type="EMBL" id="KAJ8105952.1"/>
    </source>
</evidence>
<organism evidence="1 2">
    <name type="scientific">Boeremia exigua</name>
    <dbReference type="NCBI Taxonomy" id="749465"/>
    <lineage>
        <taxon>Eukaryota</taxon>
        <taxon>Fungi</taxon>
        <taxon>Dikarya</taxon>
        <taxon>Ascomycota</taxon>
        <taxon>Pezizomycotina</taxon>
        <taxon>Dothideomycetes</taxon>
        <taxon>Pleosporomycetidae</taxon>
        <taxon>Pleosporales</taxon>
        <taxon>Pleosporineae</taxon>
        <taxon>Didymellaceae</taxon>
        <taxon>Boeremia</taxon>
    </lineage>
</organism>
<dbReference type="EMBL" id="JAPHNI010001316">
    <property type="protein sequence ID" value="KAJ8105952.1"/>
    <property type="molecule type" value="Genomic_DNA"/>
</dbReference>
<gene>
    <name evidence="1" type="ORF">OPT61_g9862</name>
</gene>
<sequence>MSRHSSDSPTTPRRALANKPDQNTTRREPNSPHAEAPQDLTSYAAPHKLPRVTPPALNRSATAIRNSRQPIPHPLHLHSMSGLPTTRPPSTPPSTKRISNSNTYNSAEKLRSWTIP</sequence>
<accession>A0ACC2HS87</accession>
<reference evidence="1" key="1">
    <citation type="submission" date="2022-11" db="EMBL/GenBank/DDBJ databases">
        <title>Genome Sequence of Boeremia exigua.</title>
        <authorList>
            <person name="Buettner E."/>
        </authorList>
    </citation>
    <scope>NUCLEOTIDE SEQUENCE</scope>
    <source>
        <strain evidence="1">CU02</strain>
    </source>
</reference>
<dbReference type="Proteomes" id="UP001153331">
    <property type="component" value="Unassembled WGS sequence"/>
</dbReference>
<proteinExistence type="predicted"/>
<keyword evidence="2" id="KW-1185">Reference proteome</keyword>
<protein>
    <submittedName>
        <fullName evidence="1">Uncharacterized protein</fullName>
    </submittedName>
</protein>